<organism evidence="1 2">
    <name type="scientific">Chryseobacterium kimseyorum</name>
    <dbReference type="NCBI Taxonomy" id="2984028"/>
    <lineage>
        <taxon>Bacteria</taxon>
        <taxon>Pseudomonadati</taxon>
        <taxon>Bacteroidota</taxon>
        <taxon>Flavobacteriia</taxon>
        <taxon>Flavobacteriales</taxon>
        <taxon>Weeksellaceae</taxon>
        <taxon>Chryseobacterium group</taxon>
        <taxon>Chryseobacterium</taxon>
    </lineage>
</organism>
<evidence type="ECO:0000313" key="2">
    <source>
        <dbReference type="Proteomes" id="UP001163731"/>
    </source>
</evidence>
<accession>A0ABT3I0T2</accession>
<protein>
    <submittedName>
        <fullName evidence="1">Aminoglycoside 6-adenylyltransferase</fullName>
    </submittedName>
</protein>
<sequence>MRNQIEIYTTILDFAKADDRIRAVLLNGSRANSNVAPDKYQDFDIMFIINDLDSFIIDRSWINTLGKPLLQQLPDEMELGKDAHDENFSFRFLIMFEDQNRIDLTLFPYEKIKTDFKTDSLTIALLDKDYLFNNIPKPSDKDYHITKPNQREFSEVCNEFWWCITNVAKGLKRGEMIYAKDMLETVVRPMFWQIIEWNIGNENDFKVSIGKSGKFAKNFLTHFFYENILKTYSDSNIENNWNSLELMTTIFKEQQEKLAKELNLKNNLLEAENSIKYIKNIRTE</sequence>
<evidence type="ECO:0000313" key="1">
    <source>
        <dbReference type="EMBL" id="MCW3169652.1"/>
    </source>
</evidence>
<dbReference type="SUPFAM" id="SSF81301">
    <property type="entry name" value="Nucleotidyltransferase"/>
    <property type="match status" value="1"/>
</dbReference>
<gene>
    <name evidence="1" type="ORF">OMO38_14085</name>
</gene>
<dbReference type="InterPro" id="IPR007530">
    <property type="entry name" value="Aminoglycoside_adenylylTfrase"/>
</dbReference>
<keyword evidence="2" id="KW-1185">Reference proteome</keyword>
<dbReference type="RefSeq" id="WP_264750833.1">
    <property type="nucleotide sequence ID" value="NZ_JAPDHW010000009.1"/>
</dbReference>
<dbReference type="PIRSF" id="PIRSF000812">
    <property type="entry name" value="AAD"/>
    <property type="match status" value="1"/>
</dbReference>
<dbReference type="EMBL" id="JAPDHW010000009">
    <property type="protein sequence ID" value="MCW3169652.1"/>
    <property type="molecule type" value="Genomic_DNA"/>
</dbReference>
<comment type="caution">
    <text evidence="1">The sequence shown here is derived from an EMBL/GenBank/DDBJ whole genome shotgun (WGS) entry which is preliminary data.</text>
</comment>
<dbReference type="SUPFAM" id="SSF81631">
    <property type="entry name" value="PAP/OAS1 substrate-binding domain"/>
    <property type="match status" value="1"/>
</dbReference>
<dbReference type="InterPro" id="IPR043519">
    <property type="entry name" value="NT_sf"/>
</dbReference>
<proteinExistence type="predicted"/>
<name>A0ABT3I0T2_9FLAO</name>
<dbReference type="Proteomes" id="UP001163731">
    <property type="component" value="Unassembled WGS sequence"/>
</dbReference>
<dbReference type="Gene3D" id="1.20.120.330">
    <property type="entry name" value="Nucleotidyltransferases domain 2"/>
    <property type="match status" value="1"/>
</dbReference>
<reference evidence="1" key="1">
    <citation type="submission" date="2022-10" db="EMBL/GenBank/DDBJ databases">
        <title>Chryseobacterium babae sp. nov. isolated from the gut of the beetle Oryctes rhinoceros, and Chryseobacterium kimseyorum sp. nov., isolated from a stick insect rearing cage.</title>
        <authorList>
            <person name="Shelomi M."/>
            <person name="Han C.-J."/>
            <person name="Chen W.-M."/>
            <person name="Chen H.-K."/>
            <person name="Liaw S.-J."/>
            <person name="Muhle E."/>
            <person name="Clermont D."/>
        </authorList>
    </citation>
    <scope>NUCLEOTIDE SEQUENCE</scope>
    <source>
        <strain evidence="1">09-1422</strain>
    </source>
</reference>
<dbReference type="Gene3D" id="3.30.460.10">
    <property type="entry name" value="Beta Polymerase, domain 2"/>
    <property type="match status" value="1"/>
</dbReference>
<dbReference type="Pfam" id="PF04439">
    <property type="entry name" value="Adenyl_transf"/>
    <property type="match status" value="1"/>
</dbReference>